<protein>
    <submittedName>
        <fullName evidence="1">Uncharacterized protein</fullName>
    </submittedName>
</protein>
<name>A0A5N6UC00_ASPTM</name>
<gene>
    <name evidence="1" type="ORF">BDV40DRAFT_306407</name>
</gene>
<dbReference type="AlphaFoldDB" id="A0A5N6UC00"/>
<dbReference type="EMBL" id="ML738780">
    <property type="protein sequence ID" value="KAE8156098.1"/>
    <property type="molecule type" value="Genomic_DNA"/>
</dbReference>
<reference evidence="1 2" key="1">
    <citation type="submission" date="2019-04" db="EMBL/GenBank/DDBJ databases">
        <title>Friends and foes A comparative genomics study of 23 Aspergillus species from section Flavi.</title>
        <authorList>
            <consortium name="DOE Joint Genome Institute"/>
            <person name="Kjaerbolling I."/>
            <person name="Vesth T."/>
            <person name="Frisvad J.C."/>
            <person name="Nybo J.L."/>
            <person name="Theobald S."/>
            <person name="Kildgaard S."/>
            <person name="Isbrandt T."/>
            <person name="Kuo A."/>
            <person name="Sato A."/>
            <person name="Lyhne E.K."/>
            <person name="Kogle M.E."/>
            <person name="Wiebenga A."/>
            <person name="Kun R.S."/>
            <person name="Lubbers R.J."/>
            <person name="Makela M.R."/>
            <person name="Barry K."/>
            <person name="Chovatia M."/>
            <person name="Clum A."/>
            <person name="Daum C."/>
            <person name="Haridas S."/>
            <person name="He G."/>
            <person name="LaButti K."/>
            <person name="Lipzen A."/>
            <person name="Mondo S."/>
            <person name="Riley R."/>
            <person name="Salamov A."/>
            <person name="Simmons B.A."/>
            <person name="Magnuson J.K."/>
            <person name="Henrissat B."/>
            <person name="Mortensen U.H."/>
            <person name="Larsen T.O."/>
            <person name="Devries R.P."/>
            <person name="Grigoriev I.V."/>
            <person name="Machida M."/>
            <person name="Baker S.E."/>
            <person name="Andersen M.R."/>
        </authorList>
    </citation>
    <scope>NUCLEOTIDE SEQUENCE [LARGE SCALE GENOMIC DNA]</scope>
    <source>
        <strain evidence="1 2">CBS 117626</strain>
    </source>
</reference>
<proteinExistence type="predicted"/>
<dbReference type="Proteomes" id="UP000326950">
    <property type="component" value="Unassembled WGS sequence"/>
</dbReference>
<evidence type="ECO:0000313" key="2">
    <source>
        <dbReference type="Proteomes" id="UP000326950"/>
    </source>
</evidence>
<organism evidence="1 2">
    <name type="scientific">Aspergillus tamarii</name>
    <dbReference type="NCBI Taxonomy" id="41984"/>
    <lineage>
        <taxon>Eukaryota</taxon>
        <taxon>Fungi</taxon>
        <taxon>Dikarya</taxon>
        <taxon>Ascomycota</taxon>
        <taxon>Pezizomycotina</taxon>
        <taxon>Eurotiomycetes</taxon>
        <taxon>Eurotiomycetidae</taxon>
        <taxon>Eurotiales</taxon>
        <taxon>Aspergillaceae</taxon>
        <taxon>Aspergillus</taxon>
        <taxon>Aspergillus subgen. Circumdati</taxon>
    </lineage>
</organism>
<keyword evidence="2" id="KW-1185">Reference proteome</keyword>
<accession>A0A5N6UC00</accession>
<evidence type="ECO:0000313" key="1">
    <source>
        <dbReference type="EMBL" id="KAE8156098.1"/>
    </source>
</evidence>
<sequence>MVQESTFTLRPYGGNLSLSLSSIVDQHCPDDRICTIQRGKGGISTVLFHDIGLRLQRQRSELNITESYQFHQRMLTAGIGDNRLNKLIMKGQGALQKFIDFAEVVKQNTPRSTYSLPFPAKSGAVQPLAGNRAFVWNPPAPGGKQSSTFEVFSELHLHTDEGNVSSQYYHCRSSAIKTEWLNSSSGKDISSIHVNSGLCLFSKSALRLDDRDPTGEPQLPLDAEPTLYEIEIIARTASAIADWVTMLRGSDRSNTLPRCPLSINIDVPDFQYYWSACELLERNIVSMAFVEAWIALIDKRRSQLGKVIISAIGELLEERHIHRGVAKNRVELNVTPGTESATIAIKDSISRGHIPTVEEVLSALQNNSRDGPHWREFLANLSPKYYPDTMLELGRLTYVFKVVKPALTPKSANNERTGLNIIVQVDDLIEWKIYEHAKTFLKSYGPSGQQNATCLLGVFPLQRVFVAGKGRSCLYVNDPGPHLCQISGDKNTRALSPLEVVEKCYGPRIGAILERLLREQGLVCI</sequence>
<dbReference type="OrthoDB" id="5421738at2759"/>